<sequence>MNLNVATSIVALLILPGISFGTPPFYKDGVSGGKASRNSIEGMDLFTCPAPCRRNNPNNYWVSQISGSSHEPHAEKMGTLIQSEDRVKKVGGANQEESLELGPNRLVNQHINGAVKERIMGKSEDALSLHHDQEKLDTKQAEFDSMLQSFEETQADIEQTFFIAVNAPHEPAVQPIDPDRETYATVIDRLTVVHNYLLSIHGTPNTSPEKSSIAKTQPSAQLKALADDTVKIYRQAVLDLFHLVQTPTNLPAPIYHIRLASNSCILQTLAYLRKYKLIPTDIEESIESTLKSPTGLEWIARETQKVFVPGSKYDNNFHRPFTVVEFLENHPQLGQYSHLFKDLPKKEQDFVLFKGLKIGIAKVSSHTHEKNGRDAVKISTAAKPYTDFMEKMETILLKEFEPGNHQKITVEDLSEVRQDVLNFKNFLMKPLMVPENEAIVQNQFKRYSFLILDFLQRKLGPNYMEKVGLSMKEHNTEEFQTFFAFMKSSGQMELWRTMFMDYGWFVMQKTVFKRPVPPKVWEETSGFLWGKLMEEIPNYQRLSHGPEEKLQQNSYIHGLKLYWDYESRILGEYLKDFLAMAHRDKDDTSDLPLAYRYLYLTE</sequence>
<proteinExistence type="predicted"/>
<organism evidence="1 2">
    <name type="scientific">Puccinia striiformis f. sp. tritici</name>
    <dbReference type="NCBI Taxonomy" id="168172"/>
    <lineage>
        <taxon>Eukaryota</taxon>
        <taxon>Fungi</taxon>
        <taxon>Dikarya</taxon>
        <taxon>Basidiomycota</taxon>
        <taxon>Pucciniomycotina</taxon>
        <taxon>Pucciniomycetes</taxon>
        <taxon>Pucciniales</taxon>
        <taxon>Pucciniaceae</taxon>
        <taxon>Puccinia</taxon>
    </lineage>
</organism>
<name>A0ACC0DNQ0_9BASI</name>
<dbReference type="EMBL" id="CM045882">
    <property type="protein sequence ID" value="KAI7935411.1"/>
    <property type="molecule type" value="Genomic_DNA"/>
</dbReference>
<evidence type="ECO:0000313" key="1">
    <source>
        <dbReference type="EMBL" id="KAI7935411.1"/>
    </source>
</evidence>
<gene>
    <name evidence="1" type="ORF">MJO28_016282</name>
</gene>
<keyword evidence="2" id="KW-1185">Reference proteome</keyword>
<comment type="caution">
    <text evidence="1">The sequence shown here is derived from an EMBL/GenBank/DDBJ whole genome shotgun (WGS) entry which is preliminary data.</text>
</comment>
<protein>
    <submittedName>
        <fullName evidence="1">Uncharacterized protein</fullName>
    </submittedName>
</protein>
<evidence type="ECO:0000313" key="2">
    <source>
        <dbReference type="Proteomes" id="UP001060170"/>
    </source>
</evidence>
<dbReference type="Proteomes" id="UP001060170">
    <property type="component" value="Chromosome 18"/>
</dbReference>
<reference evidence="2" key="2">
    <citation type="journal article" date="2018" name="Mol. Plant Microbe Interact.">
        <title>Genome sequence resources for the wheat stripe rust pathogen (Puccinia striiformis f. sp. tritici) and the barley stripe rust pathogen (Puccinia striiformis f. sp. hordei).</title>
        <authorList>
            <person name="Xia C."/>
            <person name="Wang M."/>
            <person name="Yin C."/>
            <person name="Cornejo O.E."/>
            <person name="Hulbert S.H."/>
            <person name="Chen X."/>
        </authorList>
    </citation>
    <scope>NUCLEOTIDE SEQUENCE [LARGE SCALE GENOMIC DNA]</scope>
    <source>
        <strain evidence="2">93-210</strain>
    </source>
</reference>
<accession>A0ACC0DNQ0</accession>
<reference evidence="1 2" key="3">
    <citation type="journal article" date="2022" name="Microbiol. Spectr.">
        <title>Folding features and dynamics of 3D genome architecture in plant fungal pathogens.</title>
        <authorList>
            <person name="Xia C."/>
        </authorList>
    </citation>
    <scope>NUCLEOTIDE SEQUENCE [LARGE SCALE GENOMIC DNA]</scope>
    <source>
        <strain evidence="1 2">93-210</strain>
    </source>
</reference>
<reference evidence="2" key="1">
    <citation type="journal article" date="2018" name="BMC Genomics">
        <title>Genomic insights into host adaptation between the wheat stripe rust pathogen (Puccinia striiformis f. sp. tritici) and the barley stripe rust pathogen (Puccinia striiformis f. sp. hordei).</title>
        <authorList>
            <person name="Xia C."/>
            <person name="Wang M."/>
            <person name="Yin C."/>
            <person name="Cornejo O.E."/>
            <person name="Hulbert S.H."/>
            <person name="Chen X."/>
        </authorList>
    </citation>
    <scope>NUCLEOTIDE SEQUENCE [LARGE SCALE GENOMIC DNA]</scope>
    <source>
        <strain evidence="2">93-210</strain>
    </source>
</reference>